<dbReference type="PIRSF" id="PIRSF000883">
    <property type="entry name" value="Pesterase_MJ0912"/>
    <property type="match status" value="1"/>
</dbReference>
<keyword evidence="4" id="KW-1185">Reference proteome</keyword>
<dbReference type="InterPro" id="IPR024654">
    <property type="entry name" value="Calcineurin-like_PHP_lpxH"/>
</dbReference>
<dbReference type="GO" id="GO:0016791">
    <property type="term" value="F:phosphatase activity"/>
    <property type="evidence" value="ECO:0007669"/>
    <property type="project" value="TreeGrafter"/>
</dbReference>
<organism evidence="3 4">
    <name type="scientific">Desulfonema magnum</name>
    <dbReference type="NCBI Taxonomy" id="45655"/>
    <lineage>
        <taxon>Bacteria</taxon>
        <taxon>Pseudomonadati</taxon>
        <taxon>Thermodesulfobacteriota</taxon>
        <taxon>Desulfobacteria</taxon>
        <taxon>Desulfobacterales</taxon>
        <taxon>Desulfococcaceae</taxon>
        <taxon>Desulfonema</taxon>
    </lineage>
</organism>
<evidence type="ECO:0000313" key="3">
    <source>
        <dbReference type="EMBL" id="QTA86129.1"/>
    </source>
</evidence>
<dbReference type="Proteomes" id="UP000663722">
    <property type="component" value="Chromosome"/>
</dbReference>
<dbReference type="Pfam" id="PF12850">
    <property type="entry name" value="Metallophos_2"/>
    <property type="match status" value="1"/>
</dbReference>
<evidence type="ECO:0000259" key="2">
    <source>
        <dbReference type="Pfam" id="PF12850"/>
    </source>
</evidence>
<sequence length="249" mass="28635">MKIAVISDIHGNLDAFREVLADIDRSNVDAIISLGDNIGYGPEPEGVVRLIRKRKIPSVMGNHELVVADRRHLEWFNPIARKSLQKTISMLSNDSINFICGMKPYILCKKYRFVHGFPPDSPTTYLFHVSEEKLQEVFEQMKEEICFIGHTHELEIIGFDRRAISHPDEKAITRTPMHKGITFLYDEKKYIINVGSVGQPRDGDNNSKYVIWDTLNYHIEVKYIPYDIATVVNKIFKAGLPKAHANRLW</sequence>
<name>A0A975GLY8_9BACT</name>
<feature type="domain" description="Calcineurin-like phosphoesterase" evidence="2">
    <location>
        <begin position="1"/>
        <end position="214"/>
    </location>
</feature>
<comment type="similarity">
    <text evidence="1">Belongs to the metallophosphoesterase superfamily. YfcE family.</text>
</comment>
<gene>
    <name evidence="3" type="ORF">dnm_021480</name>
</gene>
<dbReference type="InterPro" id="IPR029052">
    <property type="entry name" value="Metallo-depent_PP-like"/>
</dbReference>
<dbReference type="Gene3D" id="3.60.21.10">
    <property type="match status" value="1"/>
</dbReference>
<dbReference type="RefSeq" id="WP_207681890.1">
    <property type="nucleotide sequence ID" value="NZ_CP061800.1"/>
</dbReference>
<dbReference type="InterPro" id="IPR050126">
    <property type="entry name" value="Ap4A_hydrolase"/>
</dbReference>
<dbReference type="SUPFAM" id="SSF56300">
    <property type="entry name" value="Metallo-dependent phosphatases"/>
    <property type="match status" value="1"/>
</dbReference>
<protein>
    <submittedName>
        <fullName evidence="3">Metallophosphoesterase</fullName>
    </submittedName>
</protein>
<dbReference type="CDD" id="cd00838">
    <property type="entry name" value="MPP_superfamily"/>
    <property type="match status" value="1"/>
</dbReference>
<dbReference type="PANTHER" id="PTHR42850">
    <property type="entry name" value="METALLOPHOSPHOESTERASE"/>
    <property type="match status" value="1"/>
</dbReference>
<dbReference type="KEGG" id="dmm:dnm_021480"/>
<evidence type="ECO:0000313" key="4">
    <source>
        <dbReference type="Proteomes" id="UP000663722"/>
    </source>
</evidence>
<dbReference type="AlphaFoldDB" id="A0A975GLY8"/>
<dbReference type="EMBL" id="CP061800">
    <property type="protein sequence ID" value="QTA86129.1"/>
    <property type="molecule type" value="Genomic_DNA"/>
</dbReference>
<dbReference type="InterPro" id="IPR011152">
    <property type="entry name" value="Pesterase_MJ0912"/>
</dbReference>
<reference evidence="3" key="1">
    <citation type="journal article" date="2021" name="Microb. Physiol.">
        <title>Proteogenomic Insights into the Physiology of Marine, Sulfate-Reducing, Filamentous Desulfonema limicola and Desulfonema magnum.</title>
        <authorList>
            <person name="Schnaars V."/>
            <person name="Wohlbrand L."/>
            <person name="Scheve S."/>
            <person name="Hinrichs C."/>
            <person name="Reinhardt R."/>
            <person name="Rabus R."/>
        </authorList>
    </citation>
    <scope>NUCLEOTIDE SEQUENCE</scope>
    <source>
        <strain evidence="3">4be13</strain>
    </source>
</reference>
<dbReference type="PANTHER" id="PTHR42850:SF2">
    <property type="entry name" value="BLL5683 PROTEIN"/>
    <property type="match status" value="1"/>
</dbReference>
<accession>A0A975GLY8</accession>
<evidence type="ECO:0000256" key="1">
    <source>
        <dbReference type="ARBA" id="ARBA00008950"/>
    </source>
</evidence>
<dbReference type="GO" id="GO:0005737">
    <property type="term" value="C:cytoplasm"/>
    <property type="evidence" value="ECO:0007669"/>
    <property type="project" value="TreeGrafter"/>
</dbReference>
<proteinExistence type="inferred from homology"/>